<keyword evidence="2" id="KW-1185">Reference proteome</keyword>
<gene>
    <name evidence="1" type="ORF">LZA78_03830</name>
</gene>
<dbReference type="RefSeq" id="WP_233675618.1">
    <property type="nucleotide sequence ID" value="NZ_JAJUOS010000002.1"/>
</dbReference>
<dbReference type="EMBL" id="JAJUOS010000002">
    <property type="protein sequence ID" value="MCE5972605.1"/>
    <property type="molecule type" value="Genomic_DNA"/>
</dbReference>
<name>A0ABS8YY35_9RHOB</name>
<accession>A0ABS8YY35</accession>
<protein>
    <submittedName>
        <fullName evidence="1">Uncharacterized protein</fullName>
    </submittedName>
</protein>
<proteinExistence type="predicted"/>
<reference evidence="1 2" key="1">
    <citation type="submission" date="2021-12" db="EMBL/GenBank/DDBJ databases">
        <title>Sinirhodobacter sp. WL0062 is a bacterium isolated from seawater.</title>
        <authorList>
            <person name="Wang L."/>
            <person name="He W."/>
            <person name="Zhang D.-F."/>
        </authorList>
    </citation>
    <scope>NUCLEOTIDE SEQUENCE [LARGE SCALE GENOMIC DNA]</scope>
    <source>
        <strain evidence="1 2">WL0062</strain>
    </source>
</reference>
<comment type="caution">
    <text evidence="1">The sequence shown here is derived from an EMBL/GenBank/DDBJ whole genome shotgun (WGS) entry which is preliminary data.</text>
</comment>
<organism evidence="1 2">
    <name type="scientific">Rhodobacter flavimaris</name>
    <dbReference type="NCBI Taxonomy" id="2907145"/>
    <lineage>
        <taxon>Bacteria</taxon>
        <taxon>Pseudomonadati</taxon>
        <taxon>Pseudomonadota</taxon>
        <taxon>Alphaproteobacteria</taxon>
        <taxon>Rhodobacterales</taxon>
        <taxon>Rhodobacter group</taxon>
        <taxon>Rhodobacter</taxon>
    </lineage>
</organism>
<evidence type="ECO:0000313" key="2">
    <source>
        <dbReference type="Proteomes" id="UP001521181"/>
    </source>
</evidence>
<sequence length="225" mass="25165">MADEHTRAPSGLTPEAIKRIEAGLNRHFKTAAPQISAESWQQLTPILARYQREAALLRGFLNKGDANLLNKAAKRSSKLLEDLAKVKESDLTSFIENAIGPSTLNELETTLRVLAQTLSFTPREGQFLQDVSRDNLYMGFETWWQRATGEPPWIEEGRRGKAPPTPFMYVANEVFNLPGMPSPTGASYAALKDLRRRLLKRHQKTARLGERLRALSLQDPPSDAG</sequence>
<dbReference type="Proteomes" id="UP001521181">
    <property type="component" value="Unassembled WGS sequence"/>
</dbReference>
<evidence type="ECO:0000313" key="1">
    <source>
        <dbReference type="EMBL" id="MCE5972605.1"/>
    </source>
</evidence>